<protein>
    <submittedName>
        <fullName evidence="2">Uncharacterized protein</fullName>
    </submittedName>
</protein>
<sequence>MKTPNLCHLLSLGLLLVAELAQGRNTIVKHLALFNMTNMTGISFVNSTAPLPTPLANQTRVYPISAHGGPEEVPARVAMRCRFNYINNKREPKVYRIFMGPRNDTDIAQDWCEKFRVSIRTRCTNVLANRVPITWLRCDKHGQDLLWERGSIASFMVHVRWEKRPTCIHKALLDSTVGYLIDWQAEIGCYESFSHEIEI</sequence>
<feature type="chain" id="PRO_5013265280" evidence="1">
    <location>
        <begin position="24"/>
        <end position="199"/>
    </location>
</feature>
<gene>
    <name evidence="2" type="ORF">CDD81_252</name>
</gene>
<evidence type="ECO:0000313" key="2">
    <source>
        <dbReference type="EMBL" id="PHH66189.1"/>
    </source>
</evidence>
<evidence type="ECO:0000313" key="3">
    <source>
        <dbReference type="Proteomes" id="UP000226192"/>
    </source>
</evidence>
<keyword evidence="1" id="KW-0732">Signal</keyword>
<dbReference type="OrthoDB" id="4927579at2759"/>
<accession>A0A2C5XBI9</accession>
<dbReference type="EMBL" id="NJET01000010">
    <property type="protein sequence ID" value="PHH66189.1"/>
    <property type="molecule type" value="Genomic_DNA"/>
</dbReference>
<dbReference type="Proteomes" id="UP000226192">
    <property type="component" value="Unassembled WGS sequence"/>
</dbReference>
<organism evidence="2 3">
    <name type="scientific">Ophiocordyceps australis</name>
    <dbReference type="NCBI Taxonomy" id="1399860"/>
    <lineage>
        <taxon>Eukaryota</taxon>
        <taxon>Fungi</taxon>
        <taxon>Dikarya</taxon>
        <taxon>Ascomycota</taxon>
        <taxon>Pezizomycotina</taxon>
        <taxon>Sordariomycetes</taxon>
        <taxon>Hypocreomycetidae</taxon>
        <taxon>Hypocreales</taxon>
        <taxon>Ophiocordycipitaceae</taxon>
        <taxon>Ophiocordyceps</taxon>
    </lineage>
</organism>
<keyword evidence="3" id="KW-1185">Reference proteome</keyword>
<comment type="caution">
    <text evidence="2">The sequence shown here is derived from an EMBL/GenBank/DDBJ whole genome shotgun (WGS) entry which is preliminary data.</text>
</comment>
<evidence type="ECO:0000256" key="1">
    <source>
        <dbReference type="SAM" id="SignalP"/>
    </source>
</evidence>
<dbReference type="AlphaFoldDB" id="A0A2C5XBI9"/>
<feature type="signal peptide" evidence="1">
    <location>
        <begin position="1"/>
        <end position="23"/>
    </location>
</feature>
<reference evidence="2 3" key="1">
    <citation type="submission" date="2017-06" db="EMBL/GenBank/DDBJ databases">
        <title>Ant-infecting Ophiocordyceps genomes reveal a high diversity of potential behavioral manipulation genes and a possible major role for enterotoxins.</title>
        <authorList>
            <person name="De Bekker C."/>
            <person name="Evans H.C."/>
            <person name="Brachmann A."/>
            <person name="Hughes D.P."/>
        </authorList>
    </citation>
    <scope>NUCLEOTIDE SEQUENCE [LARGE SCALE GENOMIC DNA]</scope>
    <source>
        <strain evidence="2 3">Map64</strain>
    </source>
</reference>
<name>A0A2C5XBI9_9HYPO</name>
<proteinExistence type="predicted"/>